<dbReference type="InterPro" id="IPR001503">
    <property type="entry name" value="Glyco_trans_10"/>
</dbReference>
<dbReference type="InterPro" id="IPR038577">
    <property type="entry name" value="GT10-like_C_sf"/>
</dbReference>
<keyword evidence="4 12" id="KW-0328">Glycosyltransferase</keyword>
<dbReference type="EnsemblMetazoa" id="CapteT200121">
    <property type="protein sequence ID" value="CapteP200121"/>
    <property type="gene ID" value="CapteG200121"/>
</dbReference>
<evidence type="ECO:0000256" key="6">
    <source>
        <dbReference type="ARBA" id="ARBA00022692"/>
    </source>
</evidence>
<keyword evidence="17" id="KW-1185">Reference proteome</keyword>
<evidence type="ECO:0000259" key="14">
    <source>
        <dbReference type="Pfam" id="PF17039"/>
    </source>
</evidence>
<name>R7V2H8_CAPTE</name>
<comment type="similarity">
    <text evidence="3 12">Belongs to the glycosyltransferase 10 family.</text>
</comment>
<evidence type="ECO:0000313" key="15">
    <source>
        <dbReference type="EMBL" id="ELU13063.1"/>
    </source>
</evidence>
<evidence type="ECO:0000256" key="5">
    <source>
        <dbReference type="ARBA" id="ARBA00022679"/>
    </source>
</evidence>
<dbReference type="InterPro" id="IPR055270">
    <property type="entry name" value="Glyco_tran_10_C"/>
</dbReference>
<evidence type="ECO:0000259" key="13">
    <source>
        <dbReference type="Pfam" id="PF00852"/>
    </source>
</evidence>
<evidence type="ECO:0000256" key="9">
    <source>
        <dbReference type="ARBA" id="ARBA00023034"/>
    </source>
</evidence>
<evidence type="ECO:0000256" key="2">
    <source>
        <dbReference type="ARBA" id="ARBA00004922"/>
    </source>
</evidence>
<evidence type="ECO:0000256" key="7">
    <source>
        <dbReference type="ARBA" id="ARBA00022968"/>
    </source>
</evidence>
<dbReference type="GO" id="GO:0000139">
    <property type="term" value="C:Golgi membrane"/>
    <property type="evidence" value="ECO:0007669"/>
    <property type="project" value="UniProtKB-SubCell"/>
</dbReference>
<comment type="pathway">
    <text evidence="2">Protein modification; protein glycosylation.</text>
</comment>
<dbReference type="GO" id="GO:0008417">
    <property type="term" value="F:fucosyltransferase activity"/>
    <property type="evidence" value="ECO:0007669"/>
    <property type="project" value="InterPro"/>
</dbReference>
<comment type="subcellular location">
    <subcellularLocation>
        <location evidence="1">Golgi apparatus membrane</location>
        <topology evidence="1">Single-pass type II membrane protein</topology>
    </subcellularLocation>
    <subcellularLocation>
        <location evidence="12">Golgi apparatus</location>
        <location evidence="12">Golgi stack membrane</location>
        <topology evidence="12">Single-pass type II membrane protein</topology>
    </subcellularLocation>
</comment>
<dbReference type="OMA" id="RVETHFP"/>
<dbReference type="Gene3D" id="3.40.50.11660">
    <property type="entry name" value="Glycosyl transferase family 10, C-terminal domain"/>
    <property type="match status" value="1"/>
</dbReference>
<dbReference type="PANTHER" id="PTHR48438">
    <property type="entry name" value="ALPHA-(1,3)-FUCOSYLTRANSFERASE C-RELATED"/>
    <property type="match status" value="1"/>
</dbReference>
<keyword evidence="10" id="KW-0472">Membrane</keyword>
<protein>
    <recommendedName>
        <fullName evidence="12">Fucosyltransferase</fullName>
        <ecNumber evidence="12">2.4.1.-</ecNumber>
    </recommendedName>
</protein>
<dbReference type="HOGENOM" id="CLU_032075_3_0_1"/>
<sequence length="424" mass="49492">MKRVSIAAVAFVGFWLVCLWTFRSSNVGLFPVPPMSHRQNHNNVNSHNIKGFSEMSAEVQESRSAFKLGNSVTKRTEKGHVILITNGTVLHTAFKDGIQDCPQLPPNVKCNLSYASHEVWNQSDAIVFRAFHVDQASDLWDYHREGQKWIFEEHESPMKTWNPVRRENFDALWDQFNITILYTKDASIQFYMYSIKCKLRPEDENVKLANEDYLRGKERSVLWMVGNCNWTMGRELYVDELMKYIDVDIFGACGDHVVCGNYEDGQTNCIEHLMNKYKYFLSFENSFCEGYYTEKAIKAHRAMTIPVVMGLVNYTELLTPGTFIDVRDYKSPKLLAEYLKMVGSDPKLYNGYINRKRRTECSSSSKDDYLCQLCQYLYEHEGQTEILPNMREYWGREKRCMSPDKFFKGVADDIIPRFTKKRLF</sequence>
<evidence type="ECO:0000256" key="1">
    <source>
        <dbReference type="ARBA" id="ARBA00004323"/>
    </source>
</evidence>
<dbReference type="EMBL" id="AMQN01005240">
    <property type="status" value="NOT_ANNOTATED_CDS"/>
    <property type="molecule type" value="Genomic_DNA"/>
</dbReference>
<proteinExistence type="inferred from homology"/>
<keyword evidence="11" id="KW-0325">Glycoprotein</keyword>
<keyword evidence="8" id="KW-1133">Transmembrane helix</keyword>
<dbReference type="AlphaFoldDB" id="R7V2H8"/>
<dbReference type="InterPro" id="IPR031481">
    <property type="entry name" value="Glyco_tran_10_N"/>
</dbReference>
<gene>
    <name evidence="15" type="ORF">CAPTEDRAFT_200121</name>
</gene>
<reference evidence="16" key="3">
    <citation type="submission" date="2015-06" db="UniProtKB">
        <authorList>
            <consortium name="EnsemblMetazoa"/>
        </authorList>
    </citation>
    <scope>IDENTIFICATION</scope>
</reference>
<reference evidence="15 17" key="2">
    <citation type="journal article" date="2013" name="Nature">
        <title>Insights into bilaterian evolution from three spiralian genomes.</title>
        <authorList>
            <person name="Simakov O."/>
            <person name="Marletaz F."/>
            <person name="Cho S.J."/>
            <person name="Edsinger-Gonzales E."/>
            <person name="Havlak P."/>
            <person name="Hellsten U."/>
            <person name="Kuo D.H."/>
            <person name="Larsson T."/>
            <person name="Lv J."/>
            <person name="Arendt D."/>
            <person name="Savage R."/>
            <person name="Osoegawa K."/>
            <person name="de Jong P."/>
            <person name="Grimwood J."/>
            <person name="Chapman J.A."/>
            <person name="Shapiro H."/>
            <person name="Aerts A."/>
            <person name="Otillar R.P."/>
            <person name="Terry A.Y."/>
            <person name="Boore J.L."/>
            <person name="Grigoriev I.V."/>
            <person name="Lindberg D.R."/>
            <person name="Seaver E.C."/>
            <person name="Weisblat D.A."/>
            <person name="Putnam N.H."/>
            <person name="Rokhsar D.S."/>
        </authorList>
    </citation>
    <scope>NUCLEOTIDE SEQUENCE</scope>
    <source>
        <strain evidence="15 17">I ESC-2004</strain>
    </source>
</reference>
<feature type="domain" description="Fucosyltransferase C-terminal" evidence="13">
    <location>
        <begin position="215"/>
        <end position="391"/>
    </location>
</feature>
<evidence type="ECO:0000313" key="17">
    <source>
        <dbReference type="Proteomes" id="UP000014760"/>
    </source>
</evidence>
<keyword evidence="5 12" id="KW-0808">Transferase</keyword>
<feature type="domain" description="Fucosyltransferase N-terminal" evidence="14">
    <location>
        <begin position="81"/>
        <end position="190"/>
    </location>
</feature>
<evidence type="ECO:0000256" key="3">
    <source>
        <dbReference type="ARBA" id="ARBA00008919"/>
    </source>
</evidence>
<evidence type="ECO:0000256" key="8">
    <source>
        <dbReference type="ARBA" id="ARBA00022989"/>
    </source>
</evidence>
<evidence type="ECO:0000256" key="10">
    <source>
        <dbReference type="ARBA" id="ARBA00023136"/>
    </source>
</evidence>
<dbReference type="EC" id="2.4.1.-" evidence="12"/>
<dbReference type="EMBL" id="KB295515">
    <property type="protein sequence ID" value="ELU13063.1"/>
    <property type="molecule type" value="Genomic_DNA"/>
</dbReference>
<accession>R7V2H8</accession>
<dbReference type="OrthoDB" id="427096at2759"/>
<dbReference type="Pfam" id="PF00852">
    <property type="entry name" value="Glyco_transf_10"/>
    <property type="match status" value="1"/>
</dbReference>
<reference evidence="17" key="1">
    <citation type="submission" date="2012-12" db="EMBL/GenBank/DDBJ databases">
        <authorList>
            <person name="Hellsten U."/>
            <person name="Grimwood J."/>
            <person name="Chapman J.A."/>
            <person name="Shapiro H."/>
            <person name="Aerts A."/>
            <person name="Otillar R.P."/>
            <person name="Terry A.Y."/>
            <person name="Boore J.L."/>
            <person name="Simakov O."/>
            <person name="Marletaz F."/>
            <person name="Cho S.-J."/>
            <person name="Edsinger-Gonzales E."/>
            <person name="Havlak P."/>
            <person name="Kuo D.-H."/>
            <person name="Larsson T."/>
            <person name="Lv J."/>
            <person name="Arendt D."/>
            <person name="Savage R."/>
            <person name="Osoegawa K."/>
            <person name="de Jong P."/>
            <person name="Lindberg D.R."/>
            <person name="Seaver E.C."/>
            <person name="Weisblat D.A."/>
            <person name="Putnam N.H."/>
            <person name="Grigoriev I.V."/>
            <person name="Rokhsar D.S."/>
        </authorList>
    </citation>
    <scope>NUCLEOTIDE SEQUENCE</scope>
    <source>
        <strain evidence="17">I ESC-2004</strain>
    </source>
</reference>
<keyword evidence="6 12" id="KW-0812">Transmembrane</keyword>
<dbReference type="PANTHER" id="PTHR48438:SF1">
    <property type="entry name" value="ALPHA-(1,3)-FUCOSYLTRANSFERASE C-RELATED"/>
    <property type="match status" value="1"/>
</dbReference>
<dbReference type="Proteomes" id="UP000014760">
    <property type="component" value="Unassembled WGS sequence"/>
</dbReference>
<dbReference type="UniPathway" id="UPA00378"/>
<evidence type="ECO:0000256" key="12">
    <source>
        <dbReference type="RuleBase" id="RU003832"/>
    </source>
</evidence>
<organism evidence="15">
    <name type="scientific">Capitella teleta</name>
    <name type="common">Polychaete worm</name>
    <dbReference type="NCBI Taxonomy" id="283909"/>
    <lineage>
        <taxon>Eukaryota</taxon>
        <taxon>Metazoa</taxon>
        <taxon>Spiralia</taxon>
        <taxon>Lophotrochozoa</taxon>
        <taxon>Annelida</taxon>
        <taxon>Polychaeta</taxon>
        <taxon>Sedentaria</taxon>
        <taxon>Scolecida</taxon>
        <taxon>Capitellidae</taxon>
        <taxon>Capitella</taxon>
    </lineage>
</organism>
<keyword evidence="7" id="KW-0735">Signal-anchor</keyword>
<dbReference type="Pfam" id="PF17039">
    <property type="entry name" value="Glyco_tran_10_N"/>
    <property type="match status" value="1"/>
</dbReference>
<evidence type="ECO:0000256" key="11">
    <source>
        <dbReference type="ARBA" id="ARBA00023180"/>
    </source>
</evidence>
<evidence type="ECO:0000256" key="4">
    <source>
        <dbReference type="ARBA" id="ARBA00022676"/>
    </source>
</evidence>
<keyword evidence="9 12" id="KW-0333">Golgi apparatus</keyword>
<dbReference type="FunFam" id="3.40.50.11660:FF:000002">
    <property type="entry name" value="Alpha-(1,3)-fucosyltransferase"/>
    <property type="match status" value="1"/>
</dbReference>
<dbReference type="SUPFAM" id="SSF53756">
    <property type="entry name" value="UDP-Glycosyltransferase/glycogen phosphorylase"/>
    <property type="match status" value="1"/>
</dbReference>
<evidence type="ECO:0000313" key="16">
    <source>
        <dbReference type="EnsemblMetazoa" id="CapteP200121"/>
    </source>
</evidence>
<dbReference type="GO" id="GO:0032580">
    <property type="term" value="C:Golgi cisterna membrane"/>
    <property type="evidence" value="ECO:0007669"/>
    <property type="project" value="UniProtKB-SubCell"/>
</dbReference>